<evidence type="ECO:0000256" key="2">
    <source>
        <dbReference type="ARBA" id="ARBA00022763"/>
    </source>
</evidence>
<dbReference type="SMART" id="SM00853">
    <property type="entry name" value="MutL_C"/>
    <property type="match status" value="1"/>
</dbReference>
<evidence type="ECO:0000256" key="1">
    <source>
        <dbReference type="ARBA" id="ARBA00006082"/>
    </source>
</evidence>
<dbReference type="PANTHER" id="PTHR10073:SF52">
    <property type="entry name" value="MISMATCH REPAIR ENDONUCLEASE PMS2"/>
    <property type="match status" value="1"/>
</dbReference>
<evidence type="ECO:0000259" key="4">
    <source>
        <dbReference type="SMART" id="SM00853"/>
    </source>
</evidence>
<dbReference type="GO" id="GO:0032389">
    <property type="term" value="C:MutLalpha complex"/>
    <property type="evidence" value="ECO:0007669"/>
    <property type="project" value="TreeGrafter"/>
</dbReference>
<dbReference type="GO" id="GO:0000710">
    <property type="term" value="P:meiotic mismatch repair"/>
    <property type="evidence" value="ECO:0007669"/>
    <property type="project" value="UniProtKB-ARBA"/>
</dbReference>
<evidence type="ECO:0000313" key="5">
    <source>
        <dbReference type="EMBL" id="EFI96450.1"/>
    </source>
</evidence>
<dbReference type="FunFam" id="3.30.565.10:FF:000014">
    <property type="entry name" value="Mismatch repair endonuclease pms1, putative"/>
    <property type="match status" value="1"/>
</dbReference>
<evidence type="ECO:0000313" key="6">
    <source>
        <dbReference type="Proteomes" id="UP000007431"/>
    </source>
</evidence>
<dbReference type="Gene3D" id="3.30.565.10">
    <property type="entry name" value="Histidine kinase-like ATPase, C-terminal domain"/>
    <property type="match status" value="1"/>
</dbReference>
<protein>
    <recommendedName>
        <fullName evidence="3">DNA mismatch repair protein PMS1</fullName>
    </recommendedName>
</protein>
<sequence>MAADTAIKAIDKASIHRITSGQVVIDLQTAVKELLENSLDAGATNIEVRFKNHGLKSIEVVDNGSGIAEKDFEGIALKHHTSKLAAFEDLTTVRTFGFRGEALSSLCALCDGFTITTATQGPLGEMIEMDRNGKIKKRSKVARQRGTTVQLSNIFTPLPVRRKEFERNAKREFGKALHLLNAYALGPCASNDGKPVKLTVSNQMDKGKATLSCYSLPPADSISQNPATSTAANALARVIDKADFAKMDVVGQFNRGFIIARRRKQPESGGSSMDDLFIVDQHASDEKYNFETLQQTTKIESQRLLRPRPLELTAADEMIARDHLDVLRQNGFEVEDSGAGNDSDGARLRLVAQPVSKSTTFDMRDLEELIHLLQDAPGGAAVRCSKARAMFASRACRKSVMIGMPLTKGQMTAVVQHMGTMDQPWNCPHGRPTMRHLIDLADLNGRTKGPRPIDWASLSLSC</sequence>
<dbReference type="GO" id="GO:0005524">
    <property type="term" value="F:ATP binding"/>
    <property type="evidence" value="ECO:0007669"/>
    <property type="project" value="InterPro"/>
</dbReference>
<dbReference type="SUPFAM" id="SSF118116">
    <property type="entry name" value="DNA mismatch repair protein MutL"/>
    <property type="match status" value="1"/>
</dbReference>
<dbReference type="FunFam" id="3.30.1370.100:FF:000001">
    <property type="entry name" value="Mismatch repair endonuclease pms1, putative"/>
    <property type="match status" value="1"/>
</dbReference>
<dbReference type="PROSITE" id="PS00058">
    <property type="entry name" value="DNA_MISMATCH_REPAIR_1"/>
    <property type="match status" value="1"/>
</dbReference>
<dbReference type="OMA" id="SFNNVQY"/>
<dbReference type="GO" id="GO:0030983">
    <property type="term" value="F:mismatched DNA binding"/>
    <property type="evidence" value="ECO:0007669"/>
    <property type="project" value="InterPro"/>
</dbReference>
<dbReference type="NCBIfam" id="TIGR00585">
    <property type="entry name" value="mutl"/>
    <property type="match status" value="1"/>
</dbReference>
<dbReference type="InterPro" id="IPR042120">
    <property type="entry name" value="MutL_C_dimsub"/>
</dbReference>
<name>D8Q7M4_SCHCM</name>
<accession>D8Q7M4</accession>
<dbReference type="InterPro" id="IPR038973">
    <property type="entry name" value="MutL/Mlh/Pms-like"/>
</dbReference>
<dbReference type="InParanoid" id="D8Q7M4"/>
<dbReference type="InterPro" id="IPR014790">
    <property type="entry name" value="MutL_C"/>
</dbReference>
<evidence type="ECO:0000256" key="3">
    <source>
        <dbReference type="ARBA" id="ARBA00070941"/>
    </source>
</evidence>
<dbReference type="PANTHER" id="PTHR10073">
    <property type="entry name" value="DNA MISMATCH REPAIR PROTEIN MLH, PMS, MUTL"/>
    <property type="match status" value="1"/>
</dbReference>
<comment type="similarity">
    <text evidence="1">Belongs to the DNA mismatch repair MutL/HexB family.</text>
</comment>
<dbReference type="Gene3D" id="3.30.1540.20">
    <property type="entry name" value="MutL, C-terminal domain, dimerisation subdomain"/>
    <property type="match status" value="1"/>
</dbReference>
<dbReference type="GO" id="GO:0016887">
    <property type="term" value="F:ATP hydrolysis activity"/>
    <property type="evidence" value="ECO:0007669"/>
    <property type="project" value="InterPro"/>
</dbReference>
<organism evidence="6">
    <name type="scientific">Schizophyllum commune (strain H4-8 / FGSC 9210)</name>
    <name type="common">Split gill fungus</name>
    <dbReference type="NCBI Taxonomy" id="578458"/>
    <lineage>
        <taxon>Eukaryota</taxon>
        <taxon>Fungi</taxon>
        <taxon>Dikarya</taxon>
        <taxon>Basidiomycota</taxon>
        <taxon>Agaricomycotina</taxon>
        <taxon>Agaricomycetes</taxon>
        <taxon>Agaricomycetidae</taxon>
        <taxon>Agaricales</taxon>
        <taxon>Schizophyllaceae</taxon>
        <taxon>Schizophyllum</taxon>
    </lineage>
</organism>
<keyword evidence="2" id="KW-0227">DNA damage</keyword>
<dbReference type="EMBL" id="GL377307">
    <property type="protein sequence ID" value="EFI96450.1"/>
    <property type="molecule type" value="Genomic_DNA"/>
</dbReference>
<dbReference type="InterPro" id="IPR014762">
    <property type="entry name" value="DNA_mismatch_repair_CS"/>
</dbReference>
<dbReference type="InterPro" id="IPR002099">
    <property type="entry name" value="MutL/Mlh/PMS"/>
</dbReference>
<dbReference type="GO" id="GO:0140664">
    <property type="term" value="F:ATP-dependent DNA damage sensor activity"/>
    <property type="evidence" value="ECO:0007669"/>
    <property type="project" value="InterPro"/>
</dbReference>
<feature type="domain" description="MutL C-terminal dimerisation" evidence="4">
    <location>
        <begin position="249"/>
        <end position="406"/>
    </location>
</feature>
<dbReference type="SUPFAM" id="SSF55874">
    <property type="entry name" value="ATPase domain of HSP90 chaperone/DNA topoisomerase II/histidine kinase"/>
    <property type="match status" value="1"/>
</dbReference>
<dbReference type="HOGENOM" id="CLU_004131_4_1_1"/>
<proteinExistence type="inferred from homology"/>
<dbReference type="STRING" id="578458.D8Q7M4"/>
<dbReference type="eggNOG" id="KOG1978">
    <property type="taxonomic scope" value="Eukaryota"/>
</dbReference>
<dbReference type="FunCoup" id="D8Q7M4">
    <property type="interactions" value="382"/>
</dbReference>
<dbReference type="InterPro" id="IPR042121">
    <property type="entry name" value="MutL_C_regsub"/>
</dbReference>
<dbReference type="CDD" id="cd16926">
    <property type="entry name" value="HATPase_MutL-MLH-PMS-like"/>
    <property type="match status" value="1"/>
</dbReference>
<dbReference type="Gene3D" id="3.30.1370.100">
    <property type="entry name" value="MutL, C-terminal domain, regulatory subdomain"/>
    <property type="match status" value="1"/>
</dbReference>
<reference evidence="5 6" key="1">
    <citation type="journal article" date="2010" name="Nat. Biotechnol.">
        <title>Genome sequence of the model mushroom Schizophyllum commune.</title>
        <authorList>
            <person name="Ohm R.A."/>
            <person name="de Jong J.F."/>
            <person name="Lugones L.G."/>
            <person name="Aerts A."/>
            <person name="Kothe E."/>
            <person name="Stajich J.E."/>
            <person name="de Vries R.P."/>
            <person name="Record E."/>
            <person name="Levasseur A."/>
            <person name="Baker S.E."/>
            <person name="Bartholomew K.A."/>
            <person name="Coutinho P.M."/>
            <person name="Erdmann S."/>
            <person name="Fowler T.J."/>
            <person name="Gathman A.C."/>
            <person name="Lombard V."/>
            <person name="Henrissat B."/>
            <person name="Knabe N."/>
            <person name="Kuees U."/>
            <person name="Lilly W.W."/>
            <person name="Lindquist E."/>
            <person name="Lucas S."/>
            <person name="Magnuson J.K."/>
            <person name="Piumi F."/>
            <person name="Raudaskoski M."/>
            <person name="Salamov A."/>
            <person name="Schmutz J."/>
            <person name="Schwarze F.W.M.R."/>
            <person name="vanKuyk P.A."/>
            <person name="Horton J.S."/>
            <person name="Grigoriev I.V."/>
            <person name="Woesten H.A.B."/>
        </authorList>
    </citation>
    <scope>NUCLEOTIDE SEQUENCE [LARGE SCALE GENOMIC DNA]</scope>
    <source>
        <strain evidence="6">H4-8 / FGSC 9210</strain>
    </source>
</reference>
<dbReference type="InterPro" id="IPR036890">
    <property type="entry name" value="HATPase_C_sf"/>
</dbReference>
<dbReference type="InterPro" id="IPR037198">
    <property type="entry name" value="MutL_C_sf"/>
</dbReference>
<dbReference type="Pfam" id="PF13589">
    <property type="entry name" value="HATPase_c_3"/>
    <property type="match status" value="1"/>
</dbReference>
<dbReference type="VEuPathDB" id="FungiDB:SCHCODRAFT_02668777"/>
<dbReference type="AlphaFoldDB" id="D8Q7M4"/>
<gene>
    <name evidence="5" type="ORF">SCHCODRAFT_16115</name>
</gene>
<dbReference type="Pfam" id="PF08676">
    <property type="entry name" value="MutL_C"/>
    <property type="match status" value="1"/>
</dbReference>
<keyword evidence="6" id="KW-1185">Reference proteome</keyword>
<dbReference type="Proteomes" id="UP000007431">
    <property type="component" value="Unassembled WGS sequence"/>
</dbReference>